<feature type="transmembrane region" description="Helical" evidence="2">
    <location>
        <begin position="348"/>
        <end position="370"/>
    </location>
</feature>
<organism evidence="3 4">
    <name type="scientific">Thiohalorhabdus methylotrophus</name>
    <dbReference type="NCBI Taxonomy" id="3242694"/>
    <lineage>
        <taxon>Bacteria</taxon>
        <taxon>Pseudomonadati</taxon>
        <taxon>Pseudomonadota</taxon>
        <taxon>Gammaproteobacteria</taxon>
        <taxon>Thiohalorhabdales</taxon>
        <taxon>Thiohalorhabdaceae</taxon>
        <taxon>Thiohalorhabdus</taxon>
    </lineage>
</organism>
<keyword evidence="2" id="KW-1133">Transmembrane helix</keyword>
<feature type="transmembrane region" description="Helical" evidence="2">
    <location>
        <begin position="518"/>
        <end position="543"/>
    </location>
</feature>
<evidence type="ECO:0000313" key="4">
    <source>
        <dbReference type="Proteomes" id="UP001575181"/>
    </source>
</evidence>
<feature type="transmembrane region" description="Helical" evidence="2">
    <location>
        <begin position="430"/>
        <end position="450"/>
    </location>
</feature>
<protein>
    <submittedName>
        <fullName evidence="3">AbgT family transporter</fullName>
    </submittedName>
</protein>
<accession>A0ABV4TZN2</accession>
<keyword evidence="4" id="KW-1185">Reference proteome</keyword>
<evidence type="ECO:0000313" key="3">
    <source>
        <dbReference type="EMBL" id="MFA9462045.1"/>
    </source>
</evidence>
<dbReference type="Proteomes" id="UP001575181">
    <property type="component" value="Unassembled WGS sequence"/>
</dbReference>
<name>A0ABV4TZN2_9GAMM</name>
<reference evidence="3 4" key="1">
    <citation type="submission" date="2024-08" db="EMBL/GenBank/DDBJ databases">
        <title>Whole-genome sequencing of halo(alkali)philic microorganisms from hypersaline lakes.</title>
        <authorList>
            <person name="Sorokin D.Y."/>
            <person name="Merkel A.Y."/>
            <person name="Messina E."/>
            <person name="Yakimov M."/>
        </authorList>
    </citation>
    <scope>NUCLEOTIDE SEQUENCE [LARGE SCALE GENOMIC DNA]</scope>
    <source>
        <strain evidence="3 4">Cl-TMA</strain>
    </source>
</reference>
<dbReference type="PANTHER" id="PTHR30282">
    <property type="entry name" value="P-AMINOBENZOYL GLUTAMATE TRANSPORTER"/>
    <property type="match status" value="1"/>
</dbReference>
<dbReference type="RefSeq" id="WP_373656832.1">
    <property type="nucleotide sequence ID" value="NZ_JBGUAW010000010.1"/>
</dbReference>
<dbReference type="PANTHER" id="PTHR30282:SF0">
    <property type="entry name" value="P-AMINOBENZOYL-GLUTAMATE TRANSPORT PROTEIN"/>
    <property type="match status" value="1"/>
</dbReference>
<keyword evidence="2" id="KW-0812">Transmembrane</keyword>
<feature type="transmembrane region" description="Helical" evidence="2">
    <location>
        <begin position="170"/>
        <end position="193"/>
    </location>
</feature>
<gene>
    <name evidence="3" type="ORF">ACERLL_14575</name>
</gene>
<proteinExistence type="predicted"/>
<evidence type="ECO:0000256" key="2">
    <source>
        <dbReference type="SAM" id="Phobius"/>
    </source>
</evidence>
<feature type="transmembrane region" description="Helical" evidence="2">
    <location>
        <begin position="312"/>
        <end position="336"/>
    </location>
</feature>
<comment type="caution">
    <text evidence="3">The sequence shown here is derived from an EMBL/GenBank/DDBJ whole genome shotgun (WGS) entry which is preliminary data.</text>
</comment>
<dbReference type="InterPro" id="IPR004697">
    <property type="entry name" value="AbgT"/>
</dbReference>
<feature type="transmembrane region" description="Helical" evidence="2">
    <location>
        <begin position="487"/>
        <end position="506"/>
    </location>
</feature>
<evidence type="ECO:0000256" key="1">
    <source>
        <dbReference type="SAM" id="MobiDB-lite"/>
    </source>
</evidence>
<dbReference type="Pfam" id="PF03806">
    <property type="entry name" value="ABG_transport"/>
    <property type="match status" value="1"/>
</dbReference>
<sequence>MGATGSRKPGSPTCSPIPRTWNPWPASSWSRRADGGRPGGLGIAAQHSNGQGAWLQWLERTGNRLPDPATLFLMATLLVLLLSQLAESAGWTVEKAVLGEAGTTTETVAARGLLDSQGLWWLVSHLVENFVSFPPLGMVLVAMLGIGLAERVGLLPALIERSMARIPPVLVTPVLLLVGILSSLTLDAGYVVLPPLAAALYATLGRSPLTGVAVAFAGVSAGFSANFVITGLDPLLAGFSTAGARILDPDYRVAVTANWWFMIASTILLPLVGWWVTRHWVEPRLGTRGLEDAERVAGERAHRADPAVEGRALGAAGWALGLTLVIIVLCVAWPGAPLHGIGARFARWVEAIVPVILILFLVPGLTYGIRAGAIRSDRDAAGLMARTMADMGPYIVLAFFAAQFIEAFRYSHLGEMLAIVGGDFLAGLSLPPSLLVAAFVLVTVVGNLFMGSASAKYAFFAPVFVPMFMQTGISPELTQAAYRVGDSVSNIITPLNPYMVVILSLMQRYAREAGLGTLVATMLPYSLAFLLAWLVLLTLWVAVGWPLGPAGPLTFSSAAG</sequence>
<keyword evidence="2" id="KW-0472">Membrane</keyword>
<feature type="transmembrane region" description="Helical" evidence="2">
    <location>
        <begin position="457"/>
        <end position="475"/>
    </location>
</feature>
<feature type="transmembrane region" description="Helical" evidence="2">
    <location>
        <begin position="391"/>
        <end position="410"/>
    </location>
</feature>
<feature type="transmembrane region" description="Helical" evidence="2">
    <location>
        <begin position="130"/>
        <end position="149"/>
    </location>
</feature>
<feature type="transmembrane region" description="Helical" evidence="2">
    <location>
        <begin position="199"/>
        <end position="219"/>
    </location>
</feature>
<dbReference type="EMBL" id="JBGUAW010000010">
    <property type="protein sequence ID" value="MFA9462045.1"/>
    <property type="molecule type" value="Genomic_DNA"/>
</dbReference>
<feature type="region of interest" description="Disordered" evidence="1">
    <location>
        <begin position="1"/>
        <end position="32"/>
    </location>
</feature>
<feature type="transmembrane region" description="Helical" evidence="2">
    <location>
        <begin position="259"/>
        <end position="277"/>
    </location>
</feature>